<proteinExistence type="predicted"/>
<evidence type="ECO:0000313" key="6">
    <source>
        <dbReference type="Proteomes" id="UP000664385"/>
    </source>
</evidence>
<sequence length="354" mass="38192">MADSLSADGVSTTRRRPTLRMVAERAGVSTATVSYVFSGRDGVSGAGVAPDTIRRVREAAEQLNYRPNRSARAMRTGRTETVQLALHMLSDPWALAVADAVNAEAKQHDLTTLILADGDWHAALDRIECDVAYLDQAPDTEPGRRHLADLVERGQRLVVFSETLEPNGFDVIRSEALPGCELAMDHLLERHVEIGCLAAESMLATDDRSRYSVYQEKMAAHGLTVDPSWVQSYTTTHASAFEAAVALLSSPRRPTAVYATTDFAAIAVINAAHMLGLRVPHDLAVTGVGNTPHAASVAPTLTTVGPTDFYVRQAKVIVDRALADDTDPTRLHEFPWSLFPGGSTDLDAPGATRL</sequence>
<evidence type="ECO:0000256" key="2">
    <source>
        <dbReference type="ARBA" id="ARBA00023125"/>
    </source>
</evidence>
<keyword evidence="2 5" id="KW-0238">DNA-binding</keyword>
<keyword evidence="1" id="KW-0805">Transcription regulation</keyword>
<evidence type="ECO:0000256" key="3">
    <source>
        <dbReference type="ARBA" id="ARBA00023163"/>
    </source>
</evidence>
<dbReference type="InterPro" id="IPR028082">
    <property type="entry name" value="Peripla_BP_I"/>
</dbReference>
<protein>
    <submittedName>
        <fullName evidence="5">LacI family DNA-binding transcriptional regulator</fullName>
    </submittedName>
</protein>
<dbReference type="PANTHER" id="PTHR30146">
    <property type="entry name" value="LACI-RELATED TRANSCRIPTIONAL REPRESSOR"/>
    <property type="match status" value="1"/>
</dbReference>
<dbReference type="SMART" id="SM00354">
    <property type="entry name" value="HTH_LACI"/>
    <property type="match status" value="1"/>
</dbReference>
<reference evidence="5" key="1">
    <citation type="submission" date="2020-12" db="EMBL/GenBank/DDBJ databases">
        <title>PHA producing bacteria isolated from mangrove.</title>
        <authorList>
            <person name="Zheng W."/>
            <person name="Yu S."/>
            <person name="Huang Y."/>
        </authorList>
    </citation>
    <scope>NUCLEOTIDE SEQUENCE</scope>
    <source>
        <strain evidence="5">GN8-5</strain>
    </source>
</reference>
<dbReference type="PANTHER" id="PTHR30146:SF109">
    <property type="entry name" value="HTH-TYPE TRANSCRIPTIONAL REGULATOR GALS"/>
    <property type="match status" value="1"/>
</dbReference>
<accession>A0A939DTR5</accession>
<dbReference type="SUPFAM" id="SSF47413">
    <property type="entry name" value="lambda repressor-like DNA-binding domains"/>
    <property type="match status" value="1"/>
</dbReference>
<dbReference type="SUPFAM" id="SSF53822">
    <property type="entry name" value="Periplasmic binding protein-like I"/>
    <property type="match status" value="1"/>
</dbReference>
<dbReference type="InterPro" id="IPR000843">
    <property type="entry name" value="HTH_LacI"/>
</dbReference>
<gene>
    <name evidence="5" type="ORF">JF543_03535</name>
</gene>
<dbReference type="Pfam" id="PF13377">
    <property type="entry name" value="Peripla_BP_3"/>
    <property type="match status" value="1"/>
</dbReference>
<dbReference type="GO" id="GO:0000976">
    <property type="term" value="F:transcription cis-regulatory region binding"/>
    <property type="evidence" value="ECO:0007669"/>
    <property type="project" value="TreeGrafter"/>
</dbReference>
<evidence type="ECO:0000256" key="1">
    <source>
        <dbReference type="ARBA" id="ARBA00023015"/>
    </source>
</evidence>
<name>A0A939DTR5_9MICO</name>
<dbReference type="GO" id="GO:0003700">
    <property type="term" value="F:DNA-binding transcription factor activity"/>
    <property type="evidence" value="ECO:0007669"/>
    <property type="project" value="TreeGrafter"/>
</dbReference>
<organism evidence="5 6">
    <name type="scientific">Microbacterium esteraromaticum</name>
    <dbReference type="NCBI Taxonomy" id="57043"/>
    <lineage>
        <taxon>Bacteria</taxon>
        <taxon>Bacillati</taxon>
        <taxon>Actinomycetota</taxon>
        <taxon>Actinomycetes</taxon>
        <taxon>Micrococcales</taxon>
        <taxon>Microbacteriaceae</taxon>
        <taxon>Microbacterium</taxon>
    </lineage>
</organism>
<dbReference type="CDD" id="cd01392">
    <property type="entry name" value="HTH_LacI"/>
    <property type="match status" value="1"/>
</dbReference>
<dbReference type="InterPro" id="IPR046335">
    <property type="entry name" value="LacI/GalR-like_sensor"/>
</dbReference>
<dbReference type="PROSITE" id="PS50932">
    <property type="entry name" value="HTH_LACI_2"/>
    <property type="match status" value="1"/>
</dbReference>
<dbReference type="CDD" id="cd06267">
    <property type="entry name" value="PBP1_LacI_sugar_binding-like"/>
    <property type="match status" value="1"/>
</dbReference>
<feature type="domain" description="HTH lacI-type" evidence="4">
    <location>
        <begin position="17"/>
        <end position="76"/>
    </location>
</feature>
<dbReference type="Proteomes" id="UP000664385">
    <property type="component" value="Unassembled WGS sequence"/>
</dbReference>
<dbReference type="Gene3D" id="1.10.260.40">
    <property type="entry name" value="lambda repressor-like DNA-binding domains"/>
    <property type="match status" value="1"/>
</dbReference>
<keyword evidence="3" id="KW-0804">Transcription</keyword>
<dbReference type="InterPro" id="IPR010982">
    <property type="entry name" value="Lambda_DNA-bd_dom_sf"/>
</dbReference>
<evidence type="ECO:0000259" key="4">
    <source>
        <dbReference type="PROSITE" id="PS50932"/>
    </source>
</evidence>
<dbReference type="Gene3D" id="3.40.50.2300">
    <property type="match status" value="2"/>
</dbReference>
<comment type="caution">
    <text evidence="5">The sequence shown here is derived from an EMBL/GenBank/DDBJ whole genome shotgun (WGS) entry which is preliminary data.</text>
</comment>
<dbReference type="RefSeq" id="WP_206822750.1">
    <property type="nucleotide sequence ID" value="NZ_JAEMWU010000001.1"/>
</dbReference>
<dbReference type="EMBL" id="JAEMWU010000001">
    <property type="protein sequence ID" value="MBN8205030.1"/>
    <property type="molecule type" value="Genomic_DNA"/>
</dbReference>
<dbReference type="Pfam" id="PF00356">
    <property type="entry name" value="LacI"/>
    <property type="match status" value="1"/>
</dbReference>
<dbReference type="AlphaFoldDB" id="A0A939DTR5"/>
<evidence type="ECO:0000313" key="5">
    <source>
        <dbReference type="EMBL" id="MBN8205030.1"/>
    </source>
</evidence>